<proteinExistence type="predicted"/>
<dbReference type="GO" id="GO:0005737">
    <property type="term" value="C:cytoplasm"/>
    <property type="evidence" value="ECO:0007669"/>
    <property type="project" value="TreeGrafter"/>
</dbReference>
<dbReference type="GO" id="GO:0050321">
    <property type="term" value="F:tau-protein kinase activity"/>
    <property type="evidence" value="ECO:0007669"/>
    <property type="project" value="TreeGrafter"/>
</dbReference>
<name>A0AAV4U6P4_CAEEX</name>
<dbReference type="SMART" id="SM00220">
    <property type="entry name" value="S_TKc"/>
    <property type="match status" value="1"/>
</dbReference>
<feature type="compositionally biased region" description="Basic residues" evidence="3">
    <location>
        <begin position="460"/>
        <end position="479"/>
    </location>
</feature>
<dbReference type="Proteomes" id="UP001054945">
    <property type="component" value="Unassembled WGS sequence"/>
</dbReference>
<dbReference type="GO" id="GO:0000226">
    <property type="term" value="P:microtubule cytoskeleton organization"/>
    <property type="evidence" value="ECO:0007669"/>
    <property type="project" value="TreeGrafter"/>
</dbReference>
<accession>A0AAV4U6P4</accession>
<dbReference type="PANTHER" id="PTHR24346:SF49">
    <property type="entry name" value="NIM1 SERINE_THREONINE PROTEIN KINASE"/>
    <property type="match status" value="1"/>
</dbReference>
<protein>
    <recommendedName>
        <fullName evidence="4">Protein kinase domain-containing protein</fullName>
    </recommendedName>
</protein>
<gene>
    <name evidence="5" type="primary">NIM1K</name>
    <name evidence="5" type="ORF">CEXT_628621</name>
</gene>
<dbReference type="InterPro" id="IPR011009">
    <property type="entry name" value="Kinase-like_dom_sf"/>
</dbReference>
<evidence type="ECO:0000256" key="2">
    <source>
        <dbReference type="ARBA" id="ARBA00022840"/>
    </source>
</evidence>
<evidence type="ECO:0000256" key="1">
    <source>
        <dbReference type="ARBA" id="ARBA00022741"/>
    </source>
</evidence>
<dbReference type="PANTHER" id="PTHR24346">
    <property type="entry name" value="MAP/MICROTUBULE AFFINITY-REGULATING KINASE"/>
    <property type="match status" value="1"/>
</dbReference>
<keyword evidence="1" id="KW-0547">Nucleotide-binding</keyword>
<keyword evidence="6" id="KW-1185">Reference proteome</keyword>
<feature type="domain" description="Protein kinase" evidence="4">
    <location>
        <begin position="89"/>
        <end position="364"/>
    </location>
</feature>
<organism evidence="5 6">
    <name type="scientific">Caerostris extrusa</name>
    <name type="common">Bark spider</name>
    <name type="synonym">Caerostris bankana</name>
    <dbReference type="NCBI Taxonomy" id="172846"/>
    <lineage>
        <taxon>Eukaryota</taxon>
        <taxon>Metazoa</taxon>
        <taxon>Ecdysozoa</taxon>
        <taxon>Arthropoda</taxon>
        <taxon>Chelicerata</taxon>
        <taxon>Arachnida</taxon>
        <taxon>Araneae</taxon>
        <taxon>Araneomorphae</taxon>
        <taxon>Entelegynae</taxon>
        <taxon>Araneoidea</taxon>
        <taxon>Araneidae</taxon>
        <taxon>Caerostris</taxon>
    </lineage>
</organism>
<evidence type="ECO:0000259" key="4">
    <source>
        <dbReference type="PROSITE" id="PS50011"/>
    </source>
</evidence>
<keyword evidence="2" id="KW-0067">ATP-binding</keyword>
<evidence type="ECO:0000313" key="6">
    <source>
        <dbReference type="Proteomes" id="UP001054945"/>
    </source>
</evidence>
<feature type="compositionally biased region" description="Low complexity" evidence="3">
    <location>
        <begin position="36"/>
        <end position="48"/>
    </location>
</feature>
<feature type="region of interest" description="Disordered" evidence="3">
    <location>
        <begin position="442"/>
        <end position="479"/>
    </location>
</feature>
<dbReference type="GO" id="GO:0035556">
    <property type="term" value="P:intracellular signal transduction"/>
    <property type="evidence" value="ECO:0007669"/>
    <property type="project" value="TreeGrafter"/>
</dbReference>
<dbReference type="PROSITE" id="PS00108">
    <property type="entry name" value="PROTEIN_KINASE_ST"/>
    <property type="match status" value="1"/>
</dbReference>
<evidence type="ECO:0000313" key="5">
    <source>
        <dbReference type="EMBL" id="GIY53444.1"/>
    </source>
</evidence>
<dbReference type="FunFam" id="1.10.510.10:FF:000571">
    <property type="entry name" value="Maternal embryonic leucine zipper kinase"/>
    <property type="match status" value="1"/>
</dbReference>
<sequence length="479" mass="53509">MCIETSLAPVSMPAAKVSPANTNFSSQCRDSRSSKDSSSSDCPSLQESVKNGKENPFQSLSPYQKALYKLQNDEKWHQDITQGKRIGLYRLKEELGTGNFSQVRAGTHALTKGTISSYALNITTRCPSPCSQLSPRKVAVKILDKSKLDQKTQKMLAREILSMESLHHPHIIRIYEVLETLSRIYLVMEYANGGELFHRISQHGSFSEKSARPLFAQITAAVDHMHSHNIVHRDLKAENVFFHGPNIVKVGDFGFSTHIQDSQEPLRTFCGSPPYAAPELFRDDSYVGPMVDIWALGVLLYFMLTASMPFKATTVAGLKKQILEGEYVIPEYLSTECHFLIMGVLKQDPKMRITLDQLKKSTWLNGQTLPEALPEVAMLSGKSDCNGNDAVLSSIDMCVREKLADYGISENMLEEADKKGSRSNVSGTYRIVLHKILSESRPAELKMSNPETPQFLKSKTSPKKVKSKRNKKSKTCTIL</sequence>
<dbReference type="Gene3D" id="1.10.510.10">
    <property type="entry name" value="Transferase(Phosphotransferase) domain 1"/>
    <property type="match status" value="1"/>
</dbReference>
<comment type="caution">
    <text evidence="5">The sequence shown here is derived from an EMBL/GenBank/DDBJ whole genome shotgun (WGS) entry which is preliminary data.</text>
</comment>
<dbReference type="InterPro" id="IPR008271">
    <property type="entry name" value="Ser/Thr_kinase_AS"/>
</dbReference>
<dbReference type="GO" id="GO:0005524">
    <property type="term" value="F:ATP binding"/>
    <property type="evidence" value="ECO:0007669"/>
    <property type="project" value="UniProtKB-KW"/>
</dbReference>
<feature type="region of interest" description="Disordered" evidence="3">
    <location>
        <begin position="15"/>
        <end position="58"/>
    </location>
</feature>
<dbReference type="EMBL" id="BPLR01012367">
    <property type="protein sequence ID" value="GIY53444.1"/>
    <property type="molecule type" value="Genomic_DNA"/>
</dbReference>
<dbReference type="PROSITE" id="PS50011">
    <property type="entry name" value="PROTEIN_KINASE_DOM"/>
    <property type="match status" value="1"/>
</dbReference>
<dbReference type="Pfam" id="PF00069">
    <property type="entry name" value="Pkinase"/>
    <property type="match status" value="1"/>
</dbReference>
<dbReference type="InterPro" id="IPR000719">
    <property type="entry name" value="Prot_kinase_dom"/>
</dbReference>
<reference evidence="5 6" key="1">
    <citation type="submission" date="2021-06" db="EMBL/GenBank/DDBJ databases">
        <title>Caerostris extrusa draft genome.</title>
        <authorList>
            <person name="Kono N."/>
            <person name="Arakawa K."/>
        </authorList>
    </citation>
    <scope>NUCLEOTIDE SEQUENCE [LARGE SCALE GENOMIC DNA]</scope>
</reference>
<evidence type="ECO:0000256" key="3">
    <source>
        <dbReference type="SAM" id="MobiDB-lite"/>
    </source>
</evidence>
<dbReference type="AlphaFoldDB" id="A0AAV4U6P4"/>
<dbReference type="SUPFAM" id="SSF56112">
    <property type="entry name" value="Protein kinase-like (PK-like)"/>
    <property type="match status" value="1"/>
</dbReference>